<comment type="caution">
    <text evidence="3">The sequence shown here is derived from an EMBL/GenBank/DDBJ whole genome shotgun (WGS) entry which is preliminary data.</text>
</comment>
<sequence>MIVTIKINNYFTLKDIVNKLIIIFIFLLNPLADLSAQDLSENRSIKWISDSVKLNQYTGLITGKEFPRFSSEKFGNLPSVYLKIPVNSPNHTVSINLNKTSVAFLATNKEDENIIKSDIQLTYHTVYENKKPFLLISFLPLFEDNQGLKKVEEYSLQINAVKEFGTPAKNLRTYLPNSVLATGNWYKIAVKNEGIYRISYDFLRNLGIDVNSINPKNIRVYGNGGAMLPQNNAQNRIDDLQENAIQVFGENDGKLDNTDYILFYAQGNTKWSINNTNEYFQHQNNVYTDSSYYFINVDKGLGKRISLNSSVVQTPNYTSNEYDDHQLYEKDLYTLVTSSIKSGRNWYGEDFEFNASRNFDFNISGIQPNTPLFLKTNMLIRANVSSSASISVNNQPAYSLQANSLPLNFETDFAREANGVNSFNGLTGTNLRVNINYIKPNSSANAWLDYLEINFRRDLDAAQNFLRFRDKNNVGLGNISRFDVKNVAAGSQVWDVTNPLQPIQQNLTLLGSNASFIINTDELKEFVIFNPITFKEPVAIGKIQNQNLHALAQADMIIISPQEWFPEAKRLGDFRKLEQNISYQIVTPQQVFNEFSSGGREATAIRDFVKMFYDRAGFNSVSAPKYLLLFGKGSFDNKMIKFNDNNFVPTYQSENSLSPTQSYTSDDYFGLLDDNEGDFSEDFNTNPGLLDIAIGRIPVKSLTEAKNVVDKLIDYADESSFGDWRNQFTIIADDEDNNLHLNQAEANAAIIAQRTNKPNIDKIYFDAYQQESAAGGNRYPEAEAALSQKVNSGSLLINYTGHGGESGWAEERVLTIPIINSWNNPKKLPIIFTATCSFGRWDDPEVTSAGELTLLKENAGVPALFTTTRIVFASYNFDLNQSFLKALFDPVFFNKKISFGEVFKAAKNNNIGGLNINSRNFTLLGDPSTLFPIPTNNIITSSINNKPITALDTLKAGQKVNIKGIVTNENGIKLTNFNGFVYPLIYDKPSVITTLGQDKKINGSYEQAFNQQKNIIYKGKSTVTNGDFSFDFIVPKDINLQVGKGKISYYANNSLLDANGGFNNINIGGIVNANSSDKIGPAIKLFLNDEQFVSGGITNPKPMLLVKLEDESGINTTGIGIGHDIVATLSSQTAQDKTIILNTFYEATLDSYQKGTVKYPISELAPGLYSLKIKAWDVFNNSSEETLTFEVKNAEELTLAHVLNYPNPFTTRTSFQFEHNHPNEDLEVQINIKTVSGRLIKTINQLVNSTGTRVNDIFWDGKDDYGEKIGRGVYIYELKVRSFLSGKSIQKIEKLVLL</sequence>
<dbReference type="NCBIfam" id="NF033707">
    <property type="entry name" value="T9SS_sortase"/>
    <property type="match status" value="1"/>
</dbReference>
<protein>
    <submittedName>
        <fullName evidence="3">Type IX secretion system sortase PorU</fullName>
    </submittedName>
</protein>
<evidence type="ECO:0000259" key="2">
    <source>
        <dbReference type="Pfam" id="PF01364"/>
    </source>
</evidence>
<dbReference type="Gene3D" id="2.60.40.4070">
    <property type="match status" value="1"/>
</dbReference>
<evidence type="ECO:0000313" key="4">
    <source>
        <dbReference type="Proteomes" id="UP000308181"/>
    </source>
</evidence>
<accession>A0A4U1C3P6</accession>
<dbReference type="Pfam" id="PF01364">
    <property type="entry name" value="Peptidase_C25"/>
    <property type="match status" value="1"/>
</dbReference>
<keyword evidence="4" id="KW-1185">Reference proteome</keyword>
<keyword evidence="1" id="KW-0732">Signal</keyword>
<dbReference type="InterPro" id="IPR029031">
    <property type="entry name" value="Gingipain_N_sf"/>
</dbReference>
<evidence type="ECO:0000256" key="1">
    <source>
        <dbReference type="ARBA" id="ARBA00022729"/>
    </source>
</evidence>
<dbReference type="Gene3D" id="3.40.50.10390">
    <property type="entry name" value="Gingipain r, domain 1"/>
    <property type="match status" value="1"/>
</dbReference>
<dbReference type="Proteomes" id="UP000308181">
    <property type="component" value="Unassembled WGS sequence"/>
</dbReference>
<dbReference type="CDD" id="cd02258">
    <property type="entry name" value="Peptidase_C25_N"/>
    <property type="match status" value="1"/>
</dbReference>
<proteinExistence type="predicted"/>
<dbReference type="SUPFAM" id="SSF52129">
    <property type="entry name" value="Caspase-like"/>
    <property type="match status" value="1"/>
</dbReference>
<dbReference type="InterPro" id="IPR001769">
    <property type="entry name" value="Gingipain"/>
</dbReference>
<name>A0A4U1C3P6_9SPHI</name>
<dbReference type="GO" id="GO:0006508">
    <property type="term" value="P:proteolysis"/>
    <property type="evidence" value="ECO:0007669"/>
    <property type="project" value="InterPro"/>
</dbReference>
<evidence type="ECO:0000313" key="3">
    <source>
        <dbReference type="EMBL" id="TKC00486.1"/>
    </source>
</evidence>
<organism evidence="3 4">
    <name type="scientific">Pedobacter cryophilus</name>
    <dbReference type="NCBI Taxonomy" id="2571271"/>
    <lineage>
        <taxon>Bacteria</taxon>
        <taxon>Pseudomonadati</taxon>
        <taxon>Bacteroidota</taxon>
        <taxon>Sphingobacteriia</taxon>
        <taxon>Sphingobacteriales</taxon>
        <taxon>Sphingobacteriaceae</taxon>
        <taxon>Pedobacter</taxon>
    </lineage>
</organism>
<dbReference type="InterPro" id="IPR029030">
    <property type="entry name" value="Caspase-like_dom_sf"/>
</dbReference>
<dbReference type="Gene3D" id="3.40.50.1460">
    <property type="match status" value="1"/>
</dbReference>
<gene>
    <name evidence="3" type="primary">porU</name>
    <name evidence="3" type="ORF">FA046_02055</name>
</gene>
<feature type="domain" description="Gingipain" evidence="2">
    <location>
        <begin position="556"/>
        <end position="929"/>
    </location>
</feature>
<dbReference type="OrthoDB" id="9809780at2"/>
<dbReference type="GO" id="GO:0008234">
    <property type="term" value="F:cysteine-type peptidase activity"/>
    <property type="evidence" value="ECO:0007669"/>
    <property type="project" value="InterPro"/>
</dbReference>
<dbReference type="EMBL" id="SWBP01000001">
    <property type="protein sequence ID" value="TKC00486.1"/>
    <property type="molecule type" value="Genomic_DNA"/>
</dbReference>
<reference evidence="3 4" key="1">
    <citation type="submission" date="2019-04" db="EMBL/GenBank/DDBJ databases">
        <title>Pedobacter sp. AR-3-17 sp. nov., isolated from Arctic soil.</title>
        <authorList>
            <person name="Dahal R.H."/>
            <person name="Kim D.-U."/>
        </authorList>
    </citation>
    <scope>NUCLEOTIDE SEQUENCE [LARGE SCALE GENOMIC DNA]</scope>
    <source>
        <strain evidence="3 4">AR-3-17</strain>
    </source>
</reference>